<evidence type="ECO:0000313" key="3">
    <source>
        <dbReference type="Proteomes" id="UP001627154"/>
    </source>
</evidence>
<sequence>MADLPESRVDNAGLFYHTGVDYFGPLYIKEKKLKTRNKVKVYGCVFVCMSIRAVHIEIWRLGRVVELHPGDDGVVRLID</sequence>
<dbReference type="Pfam" id="PF18701">
    <property type="entry name" value="DUF5641"/>
    <property type="match status" value="1"/>
</dbReference>
<dbReference type="PANTHER" id="PTHR47331:SF1">
    <property type="entry name" value="GAG-LIKE PROTEIN"/>
    <property type="match status" value="1"/>
</dbReference>
<dbReference type="AlphaFoldDB" id="A0ABD2VVY0"/>
<comment type="caution">
    <text evidence="2">The sequence shown here is derived from an EMBL/GenBank/DDBJ whole genome shotgun (WGS) entry which is preliminary data.</text>
</comment>
<gene>
    <name evidence="2" type="ORF">TKK_019665</name>
</gene>
<keyword evidence="3" id="KW-1185">Reference proteome</keyword>
<accession>A0ABD2VVY0</accession>
<dbReference type="InterPro" id="IPR040676">
    <property type="entry name" value="DUF5641"/>
</dbReference>
<feature type="domain" description="DUF5641" evidence="1">
    <location>
        <begin position="21"/>
        <end position="78"/>
    </location>
</feature>
<dbReference type="EMBL" id="JBJJXI010000170">
    <property type="protein sequence ID" value="KAL3384567.1"/>
    <property type="molecule type" value="Genomic_DNA"/>
</dbReference>
<name>A0ABD2VVY0_9HYME</name>
<organism evidence="2 3">
    <name type="scientific">Trichogramma kaykai</name>
    <dbReference type="NCBI Taxonomy" id="54128"/>
    <lineage>
        <taxon>Eukaryota</taxon>
        <taxon>Metazoa</taxon>
        <taxon>Ecdysozoa</taxon>
        <taxon>Arthropoda</taxon>
        <taxon>Hexapoda</taxon>
        <taxon>Insecta</taxon>
        <taxon>Pterygota</taxon>
        <taxon>Neoptera</taxon>
        <taxon>Endopterygota</taxon>
        <taxon>Hymenoptera</taxon>
        <taxon>Apocrita</taxon>
        <taxon>Proctotrupomorpha</taxon>
        <taxon>Chalcidoidea</taxon>
        <taxon>Trichogrammatidae</taxon>
        <taxon>Trichogramma</taxon>
    </lineage>
</organism>
<proteinExistence type="predicted"/>
<evidence type="ECO:0000259" key="1">
    <source>
        <dbReference type="Pfam" id="PF18701"/>
    </source>
</evidence>
<dbReference type="PANTHER" id="PTHR47331">
    <property type="entry name" value="PHD-TYPE DOMAIN-CONTAINING PROTEIN"/>
    <property type="match status" value="1"/>
</dbReference>
<dbReference type="Proteomes" id="UP001627154">
    <property type="component" value="Unassembled WGS sequence"/>
</dbReference>
<protein>
    <recommendedName>
        <fullName evidence="1">DUF5641 domain-containing protein</fullName>
    </recommendedName>
</protein>
<reference evidence="2 3" key="1">
    <citation type="journal article" date="2024" name="bioRxiv">
        <title>A reference genome for Trichogramma kaykai: A tiny desert-dwelling parasitoid wasp with competing sex-ratio distorters.</title>
        <authorList>
            <person name="Culotta J."/>
            <person name="Lindsey A.R."/>
        </authorList>
    </citation>
    <scope>NUCLEOTIDE SEQUENCE [LARGE SCALE GENOMIC DNA]</scope>
    <source>
        <strain evidence="2 3">KSX58</strain>
    </source>
</reference>
<evidence type="ECO:0000313" key="2">
    <source>
        <dbReference type="EMBL" id="KAL3384567.1"/>
    </source>
</evidence>